<reference evidence="2" key="1">
    <citation type="submission" date="2020-05" db="EMBL/GenBank/DDBJ databases">
        <authorList>
            <person name="Chiriac C."/>
            <person name="Salcher M."/>
            <person name="Ghai R."/>
            <person name="Kavagutti S V."/>
        </authorList>
    </citation>
    <scope>NUCLEOTIDE SEQUENCE</scope>
</reference>
<protein>
    <submittedName>
        <fullName evidence="2">Uncharacterized protein</fullName>
    </submittedName>
</protein>
<keyword evidence="1" id="KW-0812">Transmembrane</keyword>
<proteinExistence type="predicted"/>
<evidence type="ECO:0000256" key="1">
    <source>
        <dbReference type="SAM" id="Phobius"/>
    </source>
</evidence>
<sequence>MSDEKLKSALESLGFTGLAEMIMTPVFGSISHSLSGKLGIDLLSDSLISDISSNKDAMALLHSFNNAINSAPATVASNILPIVSRSATIPILAYIVIGAFVTICIMILSGHSKVDGAIGGSIVGYISAKAEQIISYYFGNSNSSHEKDIMLANSTPNGVVSNRPGLAEKIKGKMK</sequence>
<accession>A0A6J7W6L0</accession>
<feature type="transmembrane region" description="Helical" evidence="1">
    <location>
        <begin position="12"/>
        <end position="34"/>
    </location>
</feature>
<organism evidence="2">
    <name type="scientific">uncultured Caudovirales phage</name>
    <dbReference type="NCBI Taxonomy" id="2100421"/>
    <lineage>
        <taxon>Viruses</taxon>
        <taxon>Duplodnaviria</taxon>
        <taxon>Heunggongvirae</taxon>
        <taxon>Uroviricota</taxon>
        <taxon>Caudoviricetes</taxon>
        <taxon>Peduoviridae</taxon>
        <taxon>Maltschvirus</taxon>
        <taxon>Maltschvirus maltsch</taxon>
    </lineage>
</organism>
<evidence type="ECO:0000313" key="2">
    <source>
        <dbReference type="EMBL" id="CAB5155724.1"/>
    </source>
</evidence>
<keyword evidence="1" id="KW-0472">Membrane</keyword>
<dbReference type="EMBL" id="LR798199">
    <property type="protein sequence ID" value="CAB5155724.1"/>
    <property type="molecule type" value="Genomic_DNA"/>
</dbReference>
<keyword evidence="1" id="KW-1133">Transmembrane helix</keyword>
<feature type="transmembrane region" description="Helical" evidence="1">
    <location>
        <begin position="87"/>
        <end position="108"/>
    </location>
</feature>
<name>A0A6J7W6L0_9CAUD</name>
<gene>
    <name evidence="2" type="ORF">UFOVP150_25</name>
</gene>